<evidence type="ECO:0000256" key="4">
    <source>
        <dbReference type="SAM" id="Phobius"/>
    </source>
</evidence>
<feature type="compositionally biased region" description="Acidic residues" evidence="3">
    <location>
        <begin position="597"/>
        <end position="650"/>
    </location>
</feature>
<dbReference type="Pfam" id="PF04886">
    <property type="entry name" value="PT"/>
    <property type="match status" value="2"/>
</dbReference>
<sequence length="849" mass="88472">MKKNSLSSRALAPAVVLAVGALVATPALAQVDADAAGATNASTATPEATTTEPSETASDAPADEATDQTESGKESDSGEQAEAPQTTQPAEEETTESTPDATEEASPEATEDPSQISPTVRMDYPLPAQTVHDDGIEVRVKTAPNAPVDITKASVSFTGGYTLQLPDEWDGTADDNGDYVFTIAPDTPITTTFKPEERNTTVGQLSDGDRITVQVRTNGKNTSFTTAVEGTAQEAKPTVTFPDHPDNAATRTIGEDFTARVAYTGATEGDPVTVIVNGYTQKHGNGNYEAPATVTETDGEFEVTLPASFLDEVHSGTADDQDVLQVRVGSTRNHVRITEEEAPAKPTVTFPNNPDGTAERKAGESISVKVRYDDVKTGDPISVVANGEVLTHGEGYQSIQKTDYVRGGFFVRLDGEFLDGTRADGEPERDTVEVRVGEGSATLDILEIADEPTEEPTDDPTEDPTEDPTDDPTEDPEEISPTVRMDYPLPAQTVHDEGIEVRVKTAPNAPVDVTRTSVLFTGGYTLELPDEWDGTADENGDYVFTIAPDTPITSDFRPERNTTVGQLSDGDGVVVQIRSNGKSTSFATEVEGTAVEPTEDPTEEPTEDPTDEPTEEPTEDPTDDPTDDGDDDQGDDDQGEDDGQDGDQGDELALSIAPERITASEFVDSERGVVLTVKGLEPGDDVEFAVAPTSGQNVDPADLPATATEDGVASTVVYGTTTIDPASYIGDYSVAVSGIDEDDAQAGSETAGTEASAASADDLTGTFTVTSDDGSGDGGSDDGSDDDGSSDGGSDGDADGGSDSEGDSKDDGQLPRTGADLGGLAVGAALLAVGGAAVVISRRRFNHGA</sequence>
<keyword evidence="4" id="KW-0472">Membrane</keyword>
<evidence type="ECO:0000256" key="5">
    <source>
        <dbReference type="SAM" id="SignalP"/>
    </source>
</evidence>
<organism evidence="6 7">
    <name type="scientific">Brevibacterium senegalense</name>
    <dbReference type="NCBI Taxonomy" id="1033736"/>
    <lineage>
        <taxon>Bacteria</taxon>
        <taxon>Bacillati</taxon>
        <taxon>Actinomycetota</taxon>
        <taxon>Actinomycetes</taxon>
        <taxon>Micrococcales</taxon>
        <taxon>Brevibacteriaceae</taxon>
        <taxon>Brevibacterium</taxon>
    </lineage>
</organism>
<proteinExistence type="predicted"/>
<feature type="signal peptide" evidence="5">
    <location>
        <begin position="1"/>
        <end position="29"/>
    </location>
</feature>
<name>A0A921SND6_9MICO</name>
<accession>A0A921SND6</accession>
<feature type="transmembrane region" description="Helical" evidence="4">
    <location>
        <begin position="821"/>
        <end position="840"/>
    </location>
</feature>
<evidence type="ECO:0000256" key="1">
    <source>
        <dbReference type="ARBA" id="ARBA00022729"/>
    </source>
</evidence>
<feature type="region of interest" description="Disordered" evidence="3">
    <location>
        <begin position="35"/>
        <end position="121"/>
    </location>
</feature>
<feature type="region of interest" description="Disordered" evidence="3">
    <location>
        <begin position="438"/>
        <end position="487"/>
    </location>
</feature>
<feature type="compositionally biased region" description="Acidic residues" evidence="3">
    <location>
        <begin position="779"/>
        <end position="805"/>
    </location>
</feature>
<evidence type="ECO:0000256" key="2">
    <source>
        <dbReference type="ARBA" id="ARBA00022737"/>
    </source>
</evidence>
<keyword evidence="4" id="KW-0812">Transmembrane</keyword>
<feature type="compositionally biased region" description="Low complexity" evidence="3">
    <location>
        <begin position="746"/>
        <end position="760"/>
    </location>
</feature>
<evidence type="ECO:0000256" key="3">
    <source>
        <dbReference type="SAM" id="MobiDB-lite"/>
    </source>
</evidence>
<dbReference type="Proteomes" id="UP000784435">
    <property type="component" value="Unassembled WGS sequence"/>
</dbReference>
<gene>
    <name evidence="6" type="ORF">K8V08_04925</name>
</gene>
<evidence type="ECO:0000313" key="6">
    <source>
        <dbReference type="EMBL" id="HJG79738.1"/>
    </source>
</evidence>
<feature type="chain" id="PRO_5038549210" evidence="5">
    <location>
        <begin position="30"/>
        <end position="849"/>
    </location>
</feature>
<feature type="compositionally biased region" description="Acidic residues" evidence="3">
    <location>
        <begin position="447"/>
        <end position="478"/>
    </location>
</feature>
<dbReference type="AlphaFoldDB" id="A0A921SND6"/>
<dbReference type="InterPro" id="IPR006970">
    <property type="entry name" value="PT"/>
</dbReference>
<keyword evidence="2" id="KW-0677">Repeat</keyword>
<comment type="caution">
    <text evidence="6">The sequence shown here is derived from an EMBL/GenBank/DDBJ whole genome shotgun (WGS) entry which is preliminary data.</text>
</comment>
<dbReference type="EMBL" id="DYUK01000103">
    <property type="protein sequence ID" value="HJG79738.1"/>
    <property type="molecule type" value="Genomic_DNA"/>
</dbReference>
<feature type="compositionally biased region" description="Polar residues" evidence="3">
    <location>
        <begin position="577"/>
        <end position="587"/>
    </location>
</feature>
<feature type="compositionally biased region" description="Low complexity" evidence="3">
    <location>
        <begin position="80"/>
        <end position="89"/>
    </location>
</feature>
<feature type="region of interest" description="Disordered" evidence="3">
    <location>
        <begin position="743"/>
        <end position="820"/>
    </location>
</feature>
<reference evidence="6" key="1">
    <citation type="journal article" date="2021" name="PeerJ">
        <title>Extensive microbial diversity within the chicken gut microbiome revealed by metagenomics and culture.</title>
        <authorList>
            <person name="Gilroy R."/>
            <person name="Ravi A."/>
            <person name="Getino M."/>
            <person name="Pursley I."/>
            <person name="Horton D.L."/>
            <person name="Alikhan N.F."/>
            <person name="Baker D."/>
            <person name="Gharbi K."/>
            <person name="Hall N."/>
            <person name="Watson M."/>
            <person name="Adriaenssens E.M."/>
            <person name="Foster-Nyarko E."/>
            <person name="Jarju S."/>
            <person name="Secka A."/>
            <person name="Antonio M."/>
            <person name="Oren A."/>
            <person name="Chaudhuri R.R."/>
            <person name="La Ragione R."/>
            <person name="Hildebrand F."/>
            <person name="Pallen M.J."/>
        </authorList>
    </citation>
    <scope>NUCLEOTIDE SEQUENCE</scope>
    <source>
        <strain evidence="6">ChiGjej5B5-7349</strain>
    </source>
</reference>
<feature type="compositionally biased region" description="Low complexity" evidence="3">
    <location>
        <begin position="35"/>
        <end position="58"/>
    </location>
</feature>
<evidence type="ECO:0000313" key="7">
    <source>
        <dbReference type="Proteomes" id="UP000784435"/>
    </source>
</evidence>
<reference evidence="6" key="2">
    <citation type="submission" date="2021-09" db="EMBL/GenBank/DDBJ databases">
        <authorList>
            <person name="Gilroy R."/>
        </authorList>
    </citation>
    <scope>NUCLEOTIDE SEQUENCE</scope>
    <source>
        <strain evidence="6">ChiGjej5B5-7349</strain>
    </source>
</reference>
<feature type="region of interest" description="Disordered" evidence="3">
    <location>
        <begin position="553"/>
        <end position="660"/>
    </location>
</feature>
<feature type="compositionally biased region" description="Acidic residues" evidence="3">
    <location>
        <begin position="90"/>
        <end position="111"/>
    </location>
</feature>
<protein>
    <submittedName>
        <fullName evidence="6">PT domain-containing protein</fullName>
    </submittedName>
</protein>
<keyword evidence="1 5" id="KW-0732">Signal</keyword>
<keyword evidence="4" id="KW-1133">Transmembrane helix</keyword>